<protein>
    <recommendedName>
        <fullName evidence="4">Large extracellular alpha-helical protein</fullName>
    </recommendedName>
</protein>
<evidence type="ECO:0000313" key="3">
    <source>
        <dbReference type="Proteomes" id="UP001321498"/>
    </source>
</evidence>
<accession>A0ABM8GCK5</accession>
<keyword evidence="3" id="KW-1185">Reference proteome</keyword>
<proteinExistence type="predicted"/>
<sequence length="516" mass="50558">MASDRRAALRIGGRVLTGVVAVGGAAALVLGASALPSPALSIAGAPVDPVAVDQHRVCPGPLLQLGDASGQGATTLFSYGNPNLAAGTLTGGGAAFTALADVDLAYAVDGGASALLSAPSAADPAALLAAAQVQSVSSGDAAGLAAVPCGEGAASSWLLAGATDTGRSSLLLLANANAVPATVDLSLYTAEGPIQAPGLGDLVVPAMSQRVLSLAGYAPGASQLAVEVRSQGGLVSAALQQTIVRGLEPGGVDVVGRTAPPATEQVLPGIRITTADAVAARGQVGGSQDVETVLRLLAPAADSIATVGVIPETEGGQGTSLEVELHAGEVKDVPLGQLAEGSYTVTVTTTEPVVATVRASTVAPPDPDAEDEEESEDSTTLDGGGDGEIGYDIVGPAVSDSPVAAGERIDLAWFTAGGVITTPTAFATVWADSPRLDVTNLGDAAVTVTLQGAGGEQKLEIPARATVGTDVAPNAIYVLTGTGPVAASVSYAGVGVLAAYPVRPANGLATPLTIYR</sequence>
<reference evidence="3" key="1">
    <citation type="journal article" date="2019" name="Int. J. Syst. Evol. Microbiol.">
        <title>The Global Catalogue of Microorganisms (GCM) 10K type strain sequencing project: providing services to taxonomists for standard genome sequencing and annotation.</title>
        <authorList>
            <consortium name="The Broad Institute Genomics Platform"/>
            <consortium name="The Broad Institute Genome Sequencing Center for Infectious Disease"/>
            <person name="Wu L."/>
            <person name="Ma J."/>
        </authorList>
    </citation>
    <scope>NUCLEOTIDE SEQUENCE [LARGE SCALE GENOMIC DNA]</scope>
    <source>
        <strain evidence="3">NBRC 108725</strain>
    </source>
</reference>
<organism evidence="2 3">
    <name type="scientific">Naasia aerilata</name>
    <dbReference type="NCBI Taxonomy" id="1162966"/>
    <lineage>
        <taxon>Bacteria</taxon>
        <taxon>Bacillati</taxon>
        <taxon>Actinomycetota</taxon>
        <taxon>Actinomycetes</taxon>
        <taxon>Micrococcales</taxon>
        <taxon>Microbacteriaceae</taxon>
        <taxon>Naasia</taxon>
    </lineage>
</organism>
<dbReference type="Proteomes" id="UP001321498">
    <property type="component" value="Chromosome"/>
</dbReference>
<feature type="region of interest" description="Disordered" evidence="1">
    <location>
        <begin position="358"/>
        <end position="390"/>
    </location>
</feature>
<evidence type="ECO:0000313" key="2">
    <source>
        <dbReference type="EMBL" id="BDZ45981.1"/>
    </source>
</evidence>
<dbReference type="Pfam" id="PF18986">
    <property type="entry name" value="DUF5719"/>
    <property type="match status" value="1"/>
</dbReference>
<evidence type="ECO:0000256" key="1">
    <source>
        <dbReference type="SAM" id="MobiDB-lite"/>
    </source>
</evidence>
<name>A0ABM8GCK5_9MICO</name>
<feature type="compositionally biased region" description="Acidic residues" evidence="1">
    <location>
        <begin position="367"/>
        <end position="379"/>
    </location>
</feature>
<dbReference type="InterPro" id="IPR043777">
    <property type="entry name" value="DUF5719"/>
</dbReference>
<dbReference type="EMBL" id="AP027731">
    <property type="protein sequence ID" value="BDZ45981.1"/>
    <property type="molecule type" value="Genomic_DNA"/>
</dbReference>
<evidence type="ECO:0008006" key="4">
    <source>
        <dbReference type="Google" id="ProtNLM"/>
    </source>
</evidence>
<gene>
    <name evidence="2" type="ORF">GCM10025866_18900</name>
</gene>
<dbReference type="RefSeq" id="WP_286276090.1">
    <property type="nucleotide sequence ID" value="NZ_AP027731.1"/>
</dbReference>